<proteinExistence type="predicted"/>
<reference evidence="2 3" key="1">
    <citation type="submission" date="2023-08" db="EMBL/GenBank/DDBJ databases">
        <title>A Necator americanus chromosomal reference genome.</title>
        <authorList>
            <person name="Ilik V."/>
            <person name="Petrzelkova K.J."/>
            <person name="Pardy F."/>
            <person name="Fuh T."/>
            <person name="Niatou-Singa F.S."/>
            <person name="Gouil Q."/>
            <person name="Baker L."/>
            <person name="Ritchie M.E."/>
            <person name="Jex A.R."/>
            <person name="Gazzola D."/>
            <person name="Li H."/>
            <person name="Toshio Fujiwara R."/>
            <person name="Zhan B."/>
            <person name="Aroian R.V."/>
            <person name="Pafco B."/>
            <person name="Schwarz E.M."/>
        </authorList>
    </citation>
    <scope>NUCLEOTIDE SEQUENCE [LARGE SCALE GENOMIC DNA]</scope>
    <source>
        <strain evidence="2 3">Aroian</strain>
        <tissue evidence="2">Whole animal</tissue>
    </source>
</reference>
<feature type="region of interest" description="Disordered" evidence="1">
    <location>
        <begin position="52"/>
        <end position="88"/>
    </location>
</feature>
<evidence type="ECO:0000313" key="2">
    <source>
        <dbReference type="EMBL" id="KAK6755691.1"/>
    </source>
</evidence>
<evidence type="ECO:0000313" key="3">
    <source>
        <dbReference type="Proteomes" id="UP001303046"/>
    </source>
</evidence>
<protein>
    <submittedName>
        <fullName evidence="2">Uncharacterized protein</fullName>
    </submittedName>
</protein>
<evidence type="ECO:0000256" key="1">
    <source>
        <dbReference type="SAM" id="MobiDB-lite"/>
    </source>
</evidence>
<dbReference type="Proteomes" id="UP001303046">
    <property type="component" value="Unassembled WGS sequence"/>
</dbReference>
<gene>
    <name evidence="2" type="primary">Necator_chrV.g19004</name>
    <name evidence="2" type="ORF">RB195_014213</name>
</gene>
<dbReference type="EMBL" id="JAVFWL010000005">
    <property type="protein sequence ID" value="KAK6755691.1"/>
    <property type="molecule type" value="Genomic_DNA"/>
</dbReference>
<name>A0ABR1DZ51_NECAM</name>
<sequence length="88" mass="9770">MLHHFPSTCCASAYYTSNMIHNNAPLHKREANTKERYDSEYQAYCVAKSIQNNKTETEEKAGTPAPLYSLSSSPGAPRETAANGRACW</sequence>
<organism evidence="2 3">
    <name type="scientific">Necator americanus</name>
    <name type="common">Human hookworm</name>
    <dbReference type="NCBI Taxonomy" id="51031"/>
    <lineage>
        <taxon>Eukaryota</taxon>
        <taxon>Metazoa</taxon>
        <taxon>Ecdysozoa</taxon>
        <taxon>Nematoda</taxon>
        <taxon>Chromadorea</taxon>
        <taxon>Rhabditida</taxon>
        <taxon>Rhabditina</taxon>
        <taxon>Rhabditomorpha</taxon>
        <taxon>Strongyloidea</taxon>
        <taxon>Ancylostomatidae</taxon>
        <taxon>Bunostominae</taxon>
        <taxon>Necator</taxon>
    </lineage>
</organism>
<accession>A0ABR1DZ51</accession>
<comment type="caution">
    <text evidence="2">The sequence shown here is derived from an EMBL/GenBank/DDBJ whole genome shotgun (WGS) entry which is preliminary data.</text>
</comment>
<keyword evidence="3" id="KW-1185">Reference proteome</keyword>